<gene>
    <name evidence="1" type="ORF">BJ878DRAFT_205889</name>
</gene>
<dbReference type="EMBL" id="MU254146">
    <property type="protein sequence ID" value="KAG9241860.1"/>
    <property type="molecule type" value="Genomic_DNA"/>
</dbReference>
<organism evidence="1 2">
    <name type="scientific">Calycina marina</name>
    <dbReference type="NCBI Taxonomy" id="1763456"/>
    <lineage>
        <taxon>Eukaryota</taxon>
        <taxon>Fungi</taxon>
        <taxon>Dikarya</taxon>
        <taxon>Ascomycota</taxon>
        <taxon>Pezizomycotina</taxon>
        <taxon>Leotiomycetes</taxon>
        <taxon>Helotiales</taxon>
        <taxon>Pezizellaceae</taxon>
        <taxon>Calycina</taxon>
    </lineage>
</organism>
<evidence type="ECO:0000313" key="2">
    <source>
        <dbReference type="Proteomes" id="UP000887226"/>
    </source>
</evidence>
<dbReference type="AlphaFoldDB" id="A0A9P8CCQ3"/>
<evidence type="ECO:0000313" key="1">
    <source>
        <dbReference type="EMBL" id="KAG9241860.1"/>
    </source>
</evidence>
<dbReference type="Proteomes" id="UP000887226">
    <property type="component" value="Unassembled WGS sequence"/>
</dbReference>
<keyword evidence="2" id="KW-1185">Reference proteome</keyword>
<protein>
    <submittedName>
        <fullName evidence="1">Uncharacterized protein</fullName>
    </submittedName>
</protein>
<dbReference type="OrthoDB" id="3431997at2759"/>
<proteinExistence type="predicted"/>
<name>A0A9P8CCQ3_9HELO</name>
<sequence length="173" mass="18799">MALALSQRNSLLPPTYQKASFSQIMMPADSNYHRFPHDFRVYHASGSCSDMRISSSADSPIIYFISTHSGWSSKPRIVLHNGPVDLSPPVAAADLHSFSSTVDVGIAGEGYSLVKEGVFNRNNTFELAIHIAGRNERFGWKNSGGADVAAMNGRSHGMKLVRSVTGQVVAAWF</sequence>
<reference evidence="1" key="1">
    <citation type="journal article" date="2021" name="IMA Fungus">
        <title>Genomic characterization of three marine fungi, including Emericellopsis atlantica sp. nov. with signatures of a generalist lifestyle and marine biomass degradation.</title>
        <authorList>
            <person name="Hagestad O.C."/>
            <person name="Hou L."/>
            <person name="Andersen J.H."/>
            <person name="Hansen E.H."/>
            <person name="Altermark B."/>
            <person name="Li C."/>
            <person name="Kuhnert E."/>
            <person name="Cox R.J."/>
            <person name="Crous P.W."/>
            <person name="Spatafora J.W."/>
            <person name="Lail K."/>
            <person name="Amirebrahimi M."/>
            <person name="Lipzen A."/>
            <person name="Pangilinan J."/>
            <person name="Andreopoulos W."/>
            <person name="Hayes R.D."/>
            <person name="Ng V."/>
            <person name="Grigoriev I.V."/>
            <person name="Jackson S.A."/>
            <person name="Sutton T.D.S."/>
            <person name="Dobson A.D.W."/>
            <person name="Rama T."/>
        </authorList>
    </citation>
    <scope>NUCLEOTIDE SEQUENCE</scope>
    <source>
        <strain evidence="1">TRa3180A</strain>
    </source>
</reference>
<accession>A0A9P8CCQ3</accession>
<comment type="caution">
    <text evidence="1">The sequence shown here is derived from an EMBL/GenBank/DDBJ whole genome shotgun (WGS) entry which is preliminary data.</text>
</comment>